<dbReference type="Proteomes" id="UP000217935">
    <property type="component" value="Chromosome"/>
</dbReference>
<name>A0A291G8R4_9RHOB</name>
<reference evidence="2 3" key="1">
    <citation type="submission" date="2017-06" db="EMBL/GenBank/DDBJ databases">
        <title>Celeribacter sp. TSPH2 complete genome sequence.</title>
        <authorList>
            <person name="Woo J.-H."/>
            <person name="Kim H.-S."/>
        </authorList>
    </citation>
    <scope>NUCLEOTIDE SEQUENCE [LARGE SCALE GENOMIC DNA]</scope>
    <source>
        <strain evidence="2 3">TSPH2</strain>
    </source>
</reference>
<gene>
    <name evidence="2" type="ORF">CEW89_02570</name>
</gene>
<dbReference type="STRING" id="1758178.GCA_001550095_01611"/>
<sequence>MTKQDLTRQEVTAANRAAWEASAPLHETGPEWLALLDAAAKPGFSTFDATMTEALGARDLTGKRAVQIGCNNARELLSLASFGAIPAAGIDQSERFLDQGRRLAEVAGQAPALIAADIYDLPEGIGSFDFVLITIGVLNWMPDLTRFFEIVASLMAPGAVLMIYETHPVMEMFDPEAASPHEPGFSYFRTEPHVQDDIFTYDGEDHGMGTTSYWFPHTLGEIVTATAQAGLQIDGLEEFGHSNREPEYDLYQGRAAQIPMCFLLTATRGA</sequence>
<dbReference type="OrthoDB" id="8385759at2"/>
<feature type="domain" description="Methyltransferase type 11" evidence="1">
    <location>
        <begin position="67"/>
        <end position="163"/>
    </location>
</feature>
<keyword evidence="2" id="KW-0489">Methyltransferase</keyword>
<dbReference type="AlphaFoldDB" id="A0A291G8R4"/>
<organism evidence="2 3">
    <name type="scientific">Celeribacter ethanolicus</name>
    <dbReference type="NCBI Taxonomy" id="1758178"/>
    <lineage>
        <taxon>Bacteria</taxon>
        <taxon>Pseudomonadati</taxon>
        <taxon>Pseudomonadota</taxon>
        <taxon>Alphaproteobacteria</taxon>
        <taxon>Rhodobacterales</taxon>
        <taxon>Roseobacteraceae</taxon>
        <taxon>Celeribacter</taxon>
    </lineage>
</organism>
<protein>
    <submittedName>
        <fullName evidence="2">SAM-dependent methyltransferase</fullName>
    </submittedName>
</protein>
<proteinExistence type="predicted"/>
<dbReference type="InterPro" id="IPR013216">
    <property type="entry name" value="Methyltransf_11"/>
</dbReference>
<dbReference type="KEGG" id="ceh:CEW89_02570"/>
<evidence type="ECO:0000313" key="2">
    <source>
        <dbReference type="EMBL" id="ATG46547.1"/>
    </source>
</evidence>
<dbReference type="InterPro" id="IPR029063">
    <property type="entry name" value="SAM-dependent_MTases_sf"/>
</dbReference>
<keyword evidence="3" id="KW-1185">Reference proteome</keyword>
<dbReference type="GO" id="GO:0008757">
    <property type="term" value="F:S-adenosylmethionine-dependent methyltransferase activity"/>
    <property type="evidence" value="ECO:0007669"/>
    <property type="project" value="InterPro"/>
</dbReference>
<dbReference type="Gene3D" id="3.40.50.150">
    <property type="entry name" value="Vaccinia Virus protein VP39"/>
    <property type="match status" value="1"/>
</dbReference>
<dbReference type="RefSeq" id="WP_096804800.1">
    <property type="nucleotide sequence ID" value="NZ_CP022196.1"/>
</dbReference>
<accession>A0A291G8R4</accession>
<evidence type="ECO:0000313" key="3">
    <source>
        <dbReference type="Proteomes" id="UP000217935"/>
    </source>
</evidence>
<evidence type="ECO:0000259" key="1">
    <source>
        <dbReference type="Pfam" id="PF08241"/>
    </source>
</evidence>
<dbReference type="CDD" id="cd02440">
    <property type="entry name" value="AdoMet_MTases"/>
    <property type="match status" value="1"/>
</dbReference>
<dbReference type="GO" id="GO:0032259">
    <property type="term" value="P:methylation"/>
    <property type="evidence" value="ECO:0007669"/>
    <property type="project" value="UniProtKB-KW"/>
</dbReference>
<dbReference type="Pfam" id="PF08241">
    <property type="entry name" value="Methyltransf_11"/>
    <property type="match status" value="1"/>
</dbReference>
<keyword evidence="2" id="KW-0808">Transferase</keyword>
<dbReference type="SUPFAM" id="SSF53335">
    <property type="entry name" value="S-adenosyl-L-methionine-dependent methyltransferases"/>
    <property type="match status" value="1"/>
</dbReference>
<dbReference type="EMBL" id="CP022196">
    <property type="protein sequence ID" value="ATG46547.1"/>
    <property type="molecule type" value="Genomic_DNA"/>
</dbReference>